<evidence type="ECO:0000313" key="2">
    <source>
        <dbReference type="EMBL" id="APF40082.1"/>
    </source>
</evidence>
<gene>
    <name evidence="2" type="ORF">BHE16_02530</name>
</gene>
<dbReference type="KEGG" id="nae:BHE16_02530"/>
<protein>
    <submittedName>
        <fullName evidence="2">Uncharacterized protein</fullName>
    </submittedName>
</protein>
<keyword evidence="3" id="KW-1185">Reference proteome</keyword>
<reference evidence="2 3" key="1">
    <citation type="submission" date="2016-11" db="EMBL/GenBank/DDBJ databases">
        <title>Genome sequencing of Zhihengliuella aestuarii B18 antagonistic to Plasmodiophora brassicae.</title>
        <authorList>
            <person name="Luo Y."/>
        </authorList>
    </citation>
    <scope>NUCLEOTIDE SEQUENCE [LARGE SCALE GENOMIC DNA]</scope>
    <source>
        <strain evidence="2 3">B18</strain>
    </source>
</reference>
<feature type="transmembrane region" description="Helical" evidence="1">
    <location>
        <begin position="20"/>
        <end position="43"/>
    </location>
</feature>
<keyword evidence="1" id="KW-1133">Transmembrane helix</keyword>
<dbReference type="AlphaFoldDB" id="A0A1L2ZM46"/>
<accession>A0A1L2ZM46</accession>
<evidence type="ECO:0000313" key="3">
    <source>
        <dbReference type="Proteomes" id="UP000183530"/>
    </source>
</evidence>
<dbReference type="STRING" id="556325.BHE16_02530"/>
<name>A0A1L2ZM46_9MICC</name>
<proteinExistence type="predicted"/>
<organism evidence="2 3">
    <name type="scientific">Neomicrococcus aestuarii</name>
    <dbReference type="NCBI Taxonomy" id="556325"/>
    <lineage>
        <taxon>Bacteria</taxon>
        <taxon>Bacillati</taxon>
        <taxon>Actinomycetota</taxon>
        <taxon>Actinomycetes</taxon>
        <taxon>Micrococcales</taxon>
        <taxon>Micrococcaceae</taxon>
        <taxon>Neomicrococcus</taxon>
    </lineage>
</organism>
<sequence length="85" mass="9336">MLTHIMFEKPAFTISTNDRFGGHLWISKVIATIGLLLIILLTIKSDNARYVSVTVSGYIAAGYSFTLSMSFAKPAATFARIFTDT</sequence>
<dbReference type="EMBL" id="CP018135">
    <property type="protein sequence ID" value="APF40082.1"/>
    <property type="molecule type" value="Genomic_DNA"/>
</dbReference>
<feature type="transmembrane region" description="Helical" evidence="1">
    <location>
        <begin position="50"/>
        <end position="72"/>
    </location>
</feature>
<evidence type="ECO:0000256" key="1">
    <source>
        <dbReference type="SAM" id="Phobius"/>
    </source>
</evidence>
<keyword evidence="1" id="KW-0812">Transmembrane</keyword>
<keyword evidence="1" id="KW-0472">Membrane</keyword>
<dbReference type="Proteomes" id="UP000183530">
    <property type="component" value="Chromosome"/>
</dbReference>